<sequence>MAGIGSRAPGSPARKRVRQCIHVGSNVTLSFQLSSACAQGNSDLENSEIGPDCKQFRQNVQSVHEGTQTIVEDAQSISEVESELRRVKEQLRNAESINAHLSDEVTKYRYRWLEEYYRAENLDRHMPCDIYVPDLPQIALGIPSPSCSEFLKWDEAGEDPGQADRSDEEHPL</sequence>
<keyword evidence="4" id="KW-1185">Reference proteome</keyword>
<evidence type="ECO:0000256" key="1">
    <source>
        <dbReference type="SAM" id="Coils"/>
    </source>
</evidence>
<dbReference type="EMBL" id="KN835797">
    <property type="protein sequence ID" value="KIK34180.1"/>
    <property type="molecule type" value="Genomic_DNA"/>
</dbReference>
<dbReference type="Proteomes" id="UP000054485">
    <property type="component" value="Unassembled WGS sequence"/>
</dbReference>
<reference evidence="3 4" key="1">
    <citation type="submission" date="2014-04" db="EMBL/GenBank/DDBJ databases">
        <authorList>
            <consortium name="DOE Joint Genome Institute"/>
            <person name="Kuo A."/>
            <person name="Ruytinx J."/>
            <person name="Rineau F."/>
            <person name="Colpaert J."/>
            <person name="Kohler A."/>
            <person name="Nagy L.G."/>
            <person name="Floudas D."/>
            <person name="Copeland A."/>
            <person name="Barry K.W."/>
            <person name="Cichocki N."/>
            <person name="Veneault-Fourrey C."/>
            <person name="LaButti K."/>
            <person name="Lindquist E.A."/>
            <person name="Lipzen A."/>
            <person name="Lundell T."/>
            <person name="Morin E."/>
            <person name="Murat C."/>
            <person name="Sun H."/>
            <person name="Tunlid A."/>
            <person name="Henrissat B."/>
            <person name="Grigoriev I.V."/>
            <person name="Hibbett D.S."/>
            <person name="Martin F."/>
            <person name="Nordberg H.P."/>
            <person name="Cantor M.N."/>
            <person name="Hua S.X."/>
        </authorList>
    </citation>
    <scope>NUCLEOTIDE SEQUENCE [LARGE SCALE GENOMIC DNA]</scope>
    <source>
        <strain evidence="3 4">UH-Slu-Lm8-n1</strain>
    </source>
</reference>
<reference evidence="4" key="2">
    <citation type="submission" date="2015-01" db="EMBL/GenBank/DDBJ databases">
        <title>Evolutionary Origins and Diversification of the Mycorrhizal Mutualists.</title>
        <authorList>
            <consortium name="DOE Joint Genome Institute"/>
            <consortium name="Mycorrhizal Genomics Consortium"/>
            <person name="Kohler A."/>
            <person name="Kuo A."/>
            <person name="Nagy L.G."/>
            <person name="Floudas D."/>
            <person name="Copeland A."/>
            <person name="Barry K.W."/>
            <person name="Cichocki N."/>
            <person name="Veneault-Fourrey C."/>
            <person name="LaButti K."/>
            <person name="Lindquist E.A."/>
            <person name="Lipzen A."/>
            <person name="Lundell T."/>
            <person name="Morin E."/>
            <person name="Murat C."/>
            <person name="Riley R."/>
            <person name="Ohm R."/>
            <person name="Sun H."/>
            <person name="Tunlid A."/>
            <person name="Henrissat B."/>
            <person name="Grigoriev I.V."/>
            <person name="Hibbett D.S."/>
            <person name="Martin F."/>
        </authorList>
    </citation>
    <scope>NUCLEOTIDE SEQUENCE [LARGE SCALE GENOMIC DNA]</scope>
    <source>
        <strain evidence="4">UH-Slu-Lm8-n1</strain>
    </source>
</reference>
<dbReference type="AlphaFoldDB" id="A0A0C9Z9K9"/>
<accession>A0A0C9Z9K9</accession>
<gene>
    <name evidence="3" type="ORF">CY34DRAFT_17904</name>
</gene>
<evidence type="ECO:0000256" key="2">
    <source>
        <dbReference type="SAM" id="MobiDB-lite"/>
    </source>
</evidence>
<evidence type="ECO:0000313" key="4">
    <source>
        <dbReference type="Proteomes" id="UP000054485"/>
    </source>
</evidence>
<proteinExistence type="predicted"/>
<protein>
    <submittedName>
        <fullName evidence="3">Uncharacterized protein</fullName>
    </submittedName>
</protein>
<feature type="region of interest" description="Disordered" evidence="2">
    <location>
        <begin position="151"/>
        <end position="172"/>
    </location>
</feature>
<feature type="compositionally biased region" description="Basic and acidic residues" evidence="2">
    <location>
        <begin position="162"/>
        <end position="172"/>
    </location>
</feature>
<evidence type="ECO:0000313" key="3">
    <source>
        <dbReference type="EMBL" id="KIK34180.1"/>
    </source>
</evidence>
<feature type="coiled-coil region" evidence="1">
    <location>
        <begin position="77"/>
        <end position="104"/>
    </location>
</feature>
<dbReference type="OrthoDB" id="2652595at2759"/>
<keyword evidence="1" id="KW-0175">Coiled coil</keyword>
<name>A0A0C9Z9K9_9AGAM</name>
<organism evidence="3 4">
    <name type="scientific">Suillus luteus UH-Slu-Lm8-n1</name>
    <dbReference type="NCBI Taxonomy" id="930992"/>
    <lineage>
        <taxon>Eukaryota</taxon>
        <taxon>Fungi</taxon>
        <taxon>Dikarya</taxon>
        <taxon>Basidiomycota</taxon>
        <taxon>Agaricomycotina</taxon>
        <taxon>Agaricomycetes</taxon>
        <taxon>Agaricomycetidae</taxon>
        <taxon>Boletales</taxon>
        <taxon>Suillineae</taxon>
        <taxon>Suillaceae</taxon>
        <taxon>Suillus</taxon>
    </lineage>
</organism>
<dbReference type="InParanoid" id="A0A0C9Z9K9"/>
<dbReference type="HOGENOM" id="CLU_1679112_0_0_1"/>